<accession>M8A7J4</accession>
<feature type="compositionally biased region" description="Basic and acidic residues" evidence="1">
    <location>
        <begin position="26"/>
        <end position="43"/>
    </location>
</feature>
<feature type="compositionally biased region" description="Low complexity" evidence="1">
    <location>
        <begin position="72"/>
        <end position="85"/>
    </location>
</feature>
<feature type="region of interest" description="Disordered" evidence="1">
    <location>
        <begin position="1"/>
        <end position="120"/>
    </location>
</feature>
<dbReference type="AlphaFoldDB" id="M8A7J4"/>
<reference evidence="2" key="1">
    <citation type="journal article" date="2013" name="Nature">
        <title>Draft genome of the wheat A-genome progenitor Triticum urartu.</title>
        <authorList>
            <person name="Ling H.Q."/>
            <person name="Zhao S."/>
            <person name="Liu D."/>
            <person name="Wang J."/>
            <person name="Sun H."/>
            <person name="Zhang C."/>
            <person name="Fan H."/>
            <person name="Li D."/>
            <person name="Dong L."/>
            <person name="Tao Y."/>
            <person name="Gao C."/>
            <person name="Wu H."/>
            <person name="Li Y."/>
            <person name="Cui Y."/>
            <person name="Guo X."/>
            <person name="Zheng S."/>
            <person name="Wang B."/>
            <person name="Yu K."/>
            <person name="Liang Q."/>
            <person name="Yang W."/>
            <person name="Lou X."/>
            <person name="Chen J."/>
            <person name="Feng M."/>
            <person name="Jian J."/>
            <person name="Zhang X."/>
            <person name="Luo G."/>
            <person name="Jiang Y."/>
            <person name="Liu J."/>
            <person name="Wang Z."/>
            <person name="Sha Y."/>
            <person name="Zhang B."/>
            <person name="Wu H."/>
            <person name="Tang D."/>
            <person name="Shen Q."/>
            <person name="Xue P."/>
            <person name="Zou S."/>
            <person name="Wang X."/>
            <person name="Liu X."/>
            <person name="Wang F."/>
            <person name="Yang Y."/>
            <person name="An X."/>
            <person name="Dong Z."/>
            <person name="Zhang K."/>
            <person name="Zhang X."/>
            <person name="Luo M.C."/>
            <person name="Dvorak J."/>
            <person name="Tong Y."/>
            <person name="Wang J."/>
            <person name="Yang H."/>
            <person name="Li Z."/>
            <person name="Wang D."/>
            <person name="Zhang A."/>
            <person name="Wang J."/>
        </authorList>
    </citation>
    <scope>NUCLEOTIDE SEQUENCE</scope>
</reference>
<sequence length="178" mass="18881">MGSERARSEGVGSSAEHPKSAGGEAGDAHHTDKSPRRNPLRDWSDDDEETLTHVGGEATPRGGDGIIDPPKAADAGSSHASAATSRPHGKADVAPRKPTAKRTADPAAAGRPPVKKRRRAVPVALMRPSVSMVVGVLYEMEAASWAWARAAEAREWAVEESAWPEMPAGMFFVPLMEE</sequence>
<proteinExistence type="predicted"/>
<organism evidence="2">
    <name type="scientific">Triticum urartu</name>
    <name type="common">Red wild einkorn</name>
    <name type="synonym">Crithodium urartu</name>
    <dbReference type="NCBI Taxonomy" id="4572"/>
    <lineage>
        <taxon>Eukaryota</taxon>
        <taxon>Viridiplantae</taxon>
        <taxon>Streptophyta</taxon>
        <taxon>Embryophyta</taxon>
        <taxon>Tracheophyta</taxon>
        <taxon>Spermatophyta</taxon>
        <taxon>Magnoliopsida</taxon>
        <taxon>Liliopsida</taxon>
        <taxon>Poales</taxon>
        <taxon>Poaceae</taxon>
        <taxon>BOP clade</taxon>
        <taxon>Pooideae</taxon>
        <taxon>Triticodae</taxon>
        <taxon>Triticeae</taxon>
        <taxon>Triticinae</taxon>
        <taxon>Triticum</taxon>
    </lineage>
</organism>
<dbReference type="EMBL" id="KD006327">
    <property type="protein sequence ID" value="EMS68432.1"/>
    <property type="molecule type" value="Genomic_DNA"/>
</dbReference>
<name>M8A7J4_TRIUA</name>
<gene>
    <name evidence="2" type="ORF">TRIUR3_29739</name>
</gene>
<evidence type="ECO:0000313" key="2">
    <source>
        <dbReference type="EMBL" id="EMS68432.1"/>
    </source>
</evidence>
<protein>
    <submittedName>
        <fullName evidence="2">Uncharacterized protein</fullName>
    </submittedName>
</protein>
<evidence type="ECO:0000256" key="1">
    <source>
        <dbReference type="SAM" id="MobiDB-lite"/>
    </source>
</evidence>